<evidence type="ECO:0000313" key="2">
    <source>
        <dbReference type="Proteomes" id="UP000240009"/>
    </source>
</evidence>
<proteinExistence type="predicted"/>
<comment type="caution">
    <text evidence="1">The sequence shown here is derived from an EMBL/GenBank/DDBJ whole genome shotgun (WGS) entry which is preliminary data.</text>
</comment>
<evidence type="ECO:0000313" key="1">
    <source>
        <dbReference type="EMBL" id="PQO33372.1"/>
    </source>
</evidence>
<reference evidence="1 2" key="1">
    <citation type="submission" date="2018-02" db="EMBL/GenBank/DDBJ databases">
        <title>Comparative genomes isolates from brazilian mangrove.</title>
        <authorList>
            <person name="Araujo J.E."/>
            <person name="Taketani R.G."/>
            <person name="Silva M.C.P."/>
            <person name="Loureco M.V."/>
            <person name="Andreote F.D."/>
        </authorList>
    </citation>
    <scope>NUCLEOTIDE SEQUENCE [LARGE SCALE GENOMIC DNA]</scope>
    <source>
        <strain evidence="1 2">HEX-2 MGV</strain>
    </source>
</reference>
<dbReference type="AlphaFoldDB" id="A0A2S8FME3"/>
<accession>A0A2S8FME3</accession>
<dbReference type="Proteomes" id="UP000240009">
    <property type="component" value="Unassembled WGS sequence"/>
</dbReference>
<sequence>MGGFERITIEKHPQNPNAFQGFRSPTRWEDGQSGILQQHWIGSYYGFLSDGHGFVRLPQTKWFATGGSWRLSVDGRPFETEVEWSDLPHDTSGRCLFDLAFKMSIQANQEIPECHWDEVSSTLVIRQADGSRFFLRFRTPSDTLKFGTDLSELRWHSATGDTSVVYTRFELTDAAFDKTIDLKSHDVIQTQLGKEFAERSGSEEFSYSQMQSVGLPNSHRSDLLADTLGLAQTPTLKQNVTDYQTYYQSLDDRSQLRLLLEHPNKVFDLSSSSGIGQLYDSLSEKLEWIADERYRQRGDLLQIDDTSMRWRDAERITSAIEMWKIVEYSRQLTSESILSKQDRLRLLARIAELGPPSFNGTGETFKNREFEDPLIEAMFYTRWQWVTESKHHDALVHAIKTYAVGTPHSLLAIDSLIRLGQLDRVPSKEMDSWWASYILNAHNKSSRMRALSTISRHEAGLRYLIEKLRTQSNVAPLDQEIASVISSRAWAARKLGRYDIVSKELCTDIEKIRSSRSKLDTAP</sequence>
<dbReference type="EMBL" id="PUIA01000035">
    <property type="protein sequence ID" value="PQO33372.1"/>
    <property type="molecule type" value="Genomic_DNA"/>
</dbReference>
<name>A0A2S8FME3_9BACT</name>
<organism evidence="1 2">
    <name type="scientific">Blastopirellula marina</name>
    <dbReference type="NCBI Taxonomy" id="124"/>
    <lineage>
        <taxon>Bacteria</taxon>
        <taxon>Pseudomonadati</taxon>
        <taxon>Planctomycetota</taxon>
        <taxon>Planctomycetia</taxon>
        <taxon>Pirellulales</taxon>
        <taxon>Pirellulaceae</taxon>
        <taxon>Blastopirellula</taxon>
    </lineage>
</organism>
<gene>
    <name evidence="1" type="ORF">C5Y96_11015</name>
</gene>
<protein>
    <submittedName>
        <fullName evidence="1">Uncharacterized protein</fullName>
    </submittedName>
</protein>